<dbReference type="CDD" id="cd16922">
    <property type="entry name" value="HATPase_EvgS-ArcB-TorS-like"/>
    <property type="match status" value="1"/>
</dbReference>
<dbReference type="PROSITE" id="PS50112">
    <property type="entry name" value="PAS"/>
    <property type="match status" value="1"/>
</dbReference>
<keyword evidence="6" id="KW-0808">Transferase</keyword>
<feature type="modified residue" description="Phosphohistidine" evidence="16">
    <location>
        <position position="1166"/>
    </location>
</feature>
<dbReference type="InterPro" id="IPR001610">
    <property type="entry name" value="PAC"/>
</dbReference>
<dbReference type="PANTHER" id="PTHR45339">
    <property type="entry name" value="HYBRID SIGNAL TRANSDUCTION HISTIDINE KINASE J"/>
    <property type="match status" value="1"/>
</dbReference>
<evidence type="ECO:0000256" key="3">
    <source>
        <dbReference type="ARBA" id="ARBA00012438"/>
    </source>
</evidence>
<dbReference type="PROSITE" id="PS50110">
    <property type="entry name" value="RESPONSE_REGULATORY"/>
    <property type="match status" value="2"/>
</dbReference>
<evidence type="ECO:0000259" key="22">
    <source>
        <dbReference type="PROSITE" id="PS50112"/>
    </source>
</evidence>
<evidence type="ECO:0000256" key="7">
    <source>
        <dbReference type="ARBA" id="ARBA00022692"/>
    </source>
</evidence>
<dbReference type="InterPro" id="IPR001789">
    <property type="entry name" value="Sig_transdc_resp-reg_receiver"/>
</dbReference>
<evidence type="ECO:0000259" key="25">
    <source>
        <dbReference type="PROSITE" id="PS50894"/>
    </source>
</evidence>
<dbReference type="PROSITE" id="PS50109">
    <property type="entry name" value="HIS_KIN"/>
    <property type="match status" value="1"/>
</dbReference>
<evidence type="ECO:0000256" key="5">
    <source>
        <dbReference type="ARBA" id="ARBA00022553"/>
    </source>
</evidence>
<feature type="domain" description="Response regulatory" evidence="21">
    <location>
        <begin position="806"/>
        <end position="930"/>
    </location>
</feature>
<comment type="subcellular location">
    <subcellularLocation>
        <location evidence="2">Cell membrane</location>
        <topology evidence="2">Multi-pass membrane protein</topology>
    </subcellularLocation>
</comment>
<keyword evidence="27" id="KW-1185">Reference proteome</keyword>
<evidence type="ECO:0000259" key="21">
    <source>
        <dbReference type="PROSITE" id="PS50110"/>
    </source>
</evidence>
<dbReference type="Gene3D" id="3.40.50.2300">
    <property type="match status" value="2"/>
</dbReference>
<evidence type="ECO:0000256" key="1">
    <source>
        <dbReference type="ARBA" id="ARBA00000085"/>
    </source>
</evidence>
<dbReference type="SUPFAM" id="SSF55785">
    <property type="entry name" value="PYP-like sensor domain (PAS domain)"/>
    <property type="match status" value="2"/>
</dbReference>
<dbReference type="NCBIfam" id="TIGR00229">
    <property type="entry name" value="sensory_box"/>
    <property type="match status" value="1"/>
</dbReference>
<evidence type="ECO:0000256" key="17">
    <source>
        <dbReference type="PROSITE-ProRule" id="PRU00169"/>
    </source>
</evidence>
<dbReference type="SMART" id="SM00387">
    <property type="entry name" value="HATPase_c"/>
    <property type="match status" value="1"/>
</dbReference>
<evidence type="ECO:0000256" key="18">
    <source>
        <dbReference type="SAM" id="MobiDB-lite"/>
    </source>
</evidence>
<dbReference type="InterPro" id="IPR036097">
    <property type="entry name" value="HisK_dim/P_sf"/>
</dbReference>
<dbReference type="SMART" id="SM00448">
    <property type="entry name" value="REC"/>
    <property type="match status" value="2"/>
</dbReference>
<keyword evidence="7 19" id="KW-0812">Transmembrane</keyword>
<evidence type="ECO:0000259" key="24">
    <source>
        <dbReference type="PROSITE" id="PS50839"/>
    </source>
</evidence>
<evidence type="ECO:0000256" key="11">
    <source>
        <dbReference type="ARBA" id="ARBA00022989"/>
    </source>
</evidence>
<evidence type="ECO:0000256" key="8">
    <source>
        <dbReference type="ARBA" id="ARBA00022741"/>
    </source>
</evidence>
<keyword evidence="8" id="KW-0547">Nucleotide-binding</keyword>
<dbReference type="InterPro" id="IPR008207">
    <property type="entry name" value="Sig_transdc_His_kin_Hpt_dom"/>
</dbReference>
<dbReference type="InterPro" id="IPR013656">
    <property type="entry name" value="PAS_4"/>
</dbReference>
<evidence type="ECO:0000259" key="23">
    <source>
        <dbReference type="PROSITE" id="PS50113"/>
    </source>
</evidence>
<dbReference type="SMART" id="SM00091">
    <property type="entry name" value="PAS"/>
    <property type="match status" value="2"/>
</dbReference>
<dbReference type="RefSeq" id="WP_127763059.1">
    <property type="nucleotide sequence ID" value="NZ_SADE01000001.1"/>
</dbReference>
<dbReference type="FunFam" id="3.30.565.10:FF:000010">
    <property type="entry name" value="Sensor histidine kinase RcsC"/>
    <property type="match status" value="1"/>
</dbReference>
<evidence type="ECO:0000256" key="19">
    <source>
        <dbReference type="SAM" id="Phobius"/>
    </source>
</evidence>
<organism evidence="26 27">
    <name type="scientific">Hwanghaeella grinnelliae</name>
    <dbReference type="NCBI Taxonomy" id="2500179"/>
    <lineage>
        <taxon>Bacteria</taxon>
        <taxon>Pseudomonadati</taxon>
        <taxon>Pseudomonadota</taxon>
        <taxon>Alphaproteobacteria</taxon>
        <taxon>Rhodospirillales</taxon>
        <taxon>Rhodospirillaceae</taxon>
        <taxon>Hwanghaeella</taxon>
    </lineage>
</organism>
<dbReference type="Pfam" id="PF08448">
    <property type="entry name" value="PAS_4"/>
    <property type="match status" value="1"/>
</dbReference>
<dbReference type="SMART" id="SM00073">
    <property type="entry name" value="HPT"/>
    <property type="match status" value="1"/>
</dbReference>
<feature type="domain" description="PAS" evidence="22">
    <location>
        <begin position="299"/>
        <end position="369"/>
    </location>
</feature>
<proteinExistence type="predicted"/>
<dbReference type="Gene3D" id="3.30.565.10">
    <property type="entry name" value="Histidine kinase-like ATPase, C-terminal domain"/>
    <property type="match status" value="1"/>
</dbReference>
<dbReference type="PROSITE" id="PS50894">
    <property type="entry name" value="HPT"/>
    <property type="match status" value="1"/>
</dbReference>
<dbReference type="Pfam" id="PF12860">
    <property type="entry name" value="PAS_7"/>
    <property type="match status" value="1"/>
</dbReference>
<dbReference type="Pfam" id="PF02518">
    <property type="entry name" value="HATPase_c"/>
    <property type="match status" value="1"/>
</dbReference>
<evidence type="ECO:0000256" key="14">
    <source>
        <dbReference type="ARBA" id="ARBA00064003"/>
    </source>
</evidence>
<keyword evidence="13 19" id="KW-0472">Membrane</keyword>
<dbReference type="CDD" id="cd17546">
    <property type="entry name" value="REC_hyHK_CKI1_RcsC-like"/>
    <property type="match status" value="1"/>
</dbReference>
<evidence type="ECO:0000256" key="2">
    <source>
        <dbReference type="ARBA" id="ARBA00004651"/>
    </source>
</evidence>
<dbReference type="PRINTS" id="PR00344">
    <property type="entry name" value="BCTRLSENSOR"/>
</dbReference>
<dbReference type="Gene3D" id="1.20.120.160">
    <property type="entry name" value="HPT domain"/>
    <property type="match status" value="1"/>
</dbReference>
<dbReference type="InterPro" id="IPR000014">
    <property type="entry name" value="PAS"/>
</dbReference>
<feature type="domain" description="PAC" evidence="23">
    <location>
        <begin position="373"/>
        <end position="425"/>
    </location>
</feature>
<dbReference type="SMART" id="SM00388">
    <property type="entry name" value="HisKA"/>
    <property type="match status" value="1"/>
</dbReference>
<dbReference type="GO" id="GO:0005886">
    <property type="term" value="C:plasma membrane"/>
    <property type="evidence" value="ECO:0007669"/>
    <property type="project" value="UniProtKB-SubCell"/>
</dbReference>
<keyword evidence="5 17" id="KW-0597">Phosphoprotein</keyword>
<evidence type="ECO:0000256" key="16">
    <source>
        <dbReference type="PROSITE-ProRule" id="PRU00110"/>
    </source>
</evidence>
<evidence type="ECO:0000256" key="6">
    <source>
        <dbReference type="ARBA" id="ARBA00022679"/>
    </source>
</evidence>
<dbReference type="Pfam" id="PF00512">
    <property type="entry name" value="HisKA"/>
    <property type="match status" value="1"/>
</dbReference>
<name>A0A3S2Y3S6_9PROT</name>
<evidence type="ECO:0000256" key="9">
    <source>
        <dbReference type="ARBA" id="ARBA00022777"/>
    </source>
</evidence>
<dbReference type="PROSITE" id="PS50113">
    <property type="entry name" value="PAC"/>
    <property type="match status" value="1"/>
</dbReference>
<feature type="domain" description="CHASE" evidence="24">
    <location>
        <begin position="101"/>
        <end position="182"/>
    </location>
</feature>
<dbReference type="Pfam" id="PF03924">
    <property type="entry name" value="CHASE"/>
    <property type="match status" value="1"/>
</dbReference>
<dbReference type="InterPro" id="IPR042240">
    <property type="entry name" value="CHASE_sf"/>
</dbReference>
<dbReference type="GO" id="GO:0000155">
    <property type="term" value="F:phosphorelay sensor kinase activity"/>
    <property type="evidence" value="ECO:0007669"/>
    <property type="project" value="InterPro"/>
</dbReference>
<evidence type="ECO:0000256" key="10">
    <source>
        <dbReference type="ARBA" id="ARBA00022840"/>
    </source>
</evidence>
<dbReference type="InterPro" id="IPR000700">
    <property type="entry name" value="PAS-assoc_C"/>
</dbReference>
<comment type="catalytic activity">
    <reaction evidence="1">
        <text>ATP + protein L-histidine = ADP + protein N-phospho-L-histidine.</text>
        <dbReference type="EC" id="2.7.13.3"/>
    </reaction>
</comment>
<dbReference type="InterPro" id="IPR003661">
    <property type="entry name" value="HisK_dim/P_dom"/>
</dbReference>
<keyword evidence="9" id="KW-0418">Kinase</keyword>
<dbReference type="Proteomes" id="UP000287447">
    <property type="component" value="Unassembled WGS sequence"/>
</dbReference>
<dbReference type="SUPFAM" id="SSF52172">
    <property type="entry name" value="CheY-like"/>
    <property type="match status" value="2"/>
</dbReference>
<evidence type="ECO:0000313" key="26">
    <source>
        <dbReference type="EMBL" id="RVU37759.1"/>
    </source>
</evidence>
<dbReference type="PROSITE" id="PS50839">
    <property type="entry name" value="CHASE"/>
    <property type="match status" value="1"/>
</dbReference>
<dbReference type="Gene3D" id="3.30.450.350">
    <property type="entry name" value="CHASE domain"/>
    <property type="match status" value="1"/>
</dbReference>
<sequence>MVRFLSLLVSLSVAIGLVWATYLYERSLAVDRTNLAAKTVSADLNRLAGSLEQILNHHLNLTRALAAFVRTNPEITEDQFNAYADELVRGEVGIRSLQLAPDGVVTYVTNIEENARALGHDLLADPNRRDLVLKSIQNKEFVIAGPIDLIQGGKAVIARQPIFLKSTDKNDEFWGFATVLIDPIVLFRESGIADGLPGLRLAIRGKDGLGAQGDTFYGDPKVFSSVAAEVPVHLAVGSWRLAASWTPSKQNELDEPAPFVWGAGLAIAVLAALFLFTLLTRPEQLRKEVQQATEASKLSEERFADFANAASDWLWEMGRDFRVTYVSDRAEEVVGVPAEVQVGRSLSELIGPDYFTEKWSEARKTLKERRALRNFVYTRRHKDGYLQYLSVSGVPIFDSDGEFSGYRGTGADITDQVVAYERAQIAEQHLRTAIESLEDGFVLYDADDRLSLCNERYKEIYAESADLIVEGQTFEEIIRIGAERGQYPEAIGREAEFVAERLRAHKKSNTLIEQELPNGRWLRIAERRTPDGGIVGFRVDITQLKRAQEAAVAASEAKSQFLANMSHEIRTPLNAIIGLSTLTLKTEMNAQQSEYVQTIHSASKTLLGIVNDILDFSKIEAGRMELEEADLDLEKILKDLSFIMVGRASGKPIELIIDAPAMLPANLQGDAMRLGQILSNLATNAIKFTEEGEVVVSLEFSKRNETEMDIRFEIRDTGIGISENLHDGLFEPFAQADVSTTRKYGGTGLGLPIAQQLVELMGGEIGVYSGEEGGSTFWFTAVVGLSKTSVVGDDTSSRAAALKSMGVLLVIPNSALRESVRGMLGPLFGRIACVSNTKDALAALMRGAMETGGTPYDLVIFDCDVEQDGPLNAARKIQSAVTNDDPPNLFLLVRHGHELNLSEVTDLGAVEVIAKPVIPPDLVRKIEAAFSGETRDADEPPLAGRGANDDEHVPPEVQIGGMKVLLVEDNDINRRIATGLLERHGVDVDFAENGRIGVEKALAGDYEAVLMDVQMPVMDGIEAAGEIRKHPDMADLPIIALTAHAMASARDGCFEAGMNDHVAKPIEPGVLFETLARWRTTKNTTAIENVASDAGDLAEMSKGISPSSLNDFTGIDMTGLKVITGGDEQTALSLLRDFCEEYAQESEKIRAAWEAGAVNDAVERAHSLKGVSGNIRAVHVHDVVTKLEGALKQNVADEKVPMLLDDLFKAMSEINEMVAAQA</sequence>
<dbReference type="OrthoDB" id="9801651at2"/>
<dbReference type="Pfam" id="PF00072">
    <property type="entry name" value="Response_reg"/>
    <property type="match status" value="1"/>
</dbReference>
<dbReference type="GO" id="GO:0005524">
    <property type="term" value="F:ATP binding"/>
    <property type="evidence" value="ECO:0007669"/>
    <property type="project" value="UniProtKB-KW"/>
</dbReference>
<feature type="domain" description="Response regulatory" evidence="21">
    <location>
        <begin position="963"/>
        <end position="1079"/>
    </location>
</feature>
<dbReference type="InterPro" id="IPR003594">
    <property type="entry name" value="HATPase_dom"/>
</dbReference>
<dbReference type="InterPro" id="IPR004358">
    <property type="entry name" value="Sig_transdc_His_kin-like_C"/>
</dbReference>
<keyword evidence="4" id="KW-1003">Cell membrane</keyword>
<dbReference type="InterPro" id="IPR011006">
    <property type="entry name" value="CheY-like_superfamily"/>
</dbReference>
<dbReference type="SUPFAM" id="SSF47384">
    <property type="entry name" value="Homodimeric domain of signal transducing histidine kinase"/>
    <property type="match status" value="1"/>
</dbReference>
<feature type="region of interest" description="Disordered" evidence="18">
    <location>
        <begin position="933"/>
        <end position="954"/>
    </location>
</feature>
<dbReference type="InterPro" id="IPR036641">
    <property type="entry name" value="HPT_dom_sf"/>
</dbReference>
<feature type="domain" description="Histidine kinase" evidence="20">
    <location>
        <begin position="564"/>
        <end position="785"/>
    </location>
</feature>
<feature type="modified residue" description="4-aspartylphosphate" evidence="17">
    <location>
        <position position="862"/>
    </location>
</feature>
<dbReference type="FunFam" id="1.10.287.130:FF:000002">
    <property type="entry name" value="Two-component osmosensing histidine kinase"/>
    <property type="match status" value="1"/>
</dbReference>
<dbReference type="InterPro" id="IPR035965">
    <property type="entry name" value="PAS-like_dom_sf"/>
</dbReference>
<dbReference type="EMBL" id="SADE01000001">
    <property type="protein sequence ID" value="RVU37759.1"/>
    <property type="molecule type" value="Genomic_DNA"/>
</dbReference>
<comment type="caution">
    <text evidence="26">The sequence shown here is derived from an EMBL/GenBank/DDBJ whole genome shotgun (WGS) entry which is preliminary data.</text>
</comment>
<gene>
    <name evidence="26" type="ORF">EOI86_00165</name>
</gene>
<dbReference type="EC" id="2.7.13.3" evidence="3"/>
<evidence type="ECO:0000313" key="27">
    <source>
        <dbReference type="Proteomes" id="UP000287447"/>
    </source>
</evidence>
<dbReference type="Pfam" id="PF01627">
    <property type="entry name" value="Hpt"/>
    <property type="match status" value="1"/>
</dbReference>
<dbReference type="InterPro" id="IPR036890">
    <property type="entry name" value="HATPase_C_sf"/>
</dbReference>
<feature type="domain" description="HPt" evidence="25">
    <location>
        <begin position="1127"/>
        <end position="1221"/>
    </location>
</feature>
<feature type="transmembrane region" description="Helical" evidence="19">
    <location>
        <begin position="259"/>
        <end position="279"/>
    </location>
</feature>
<dbReference type="CDD" id="cd00130">
    <property type="entry name" value="PAS"/>
    <property type="match status" value="1"/>
</dbReference>
<keyword evidence="12" id="KW-0902">Two-component regulatory system</keyword>
<dbReference type="SUPFAM" id="SSF55874">
    <property type="entry name" value="ATPase domain of HSP90 chaperone/DNA topoisomerase II/histidine kinase"/>
    <property type="match status" value="1"/>
</dbReference>
<keyword evidence="10" id="KW-0067">ATP-binding</keyword>
<dbReference type="AlphaFoldDB" id="A0A3S2Y3S6"/>
<dbReference type="InterPro" id="IPR005467">
    <property type="entry name" value="His_kinase_dom"/>
</dbReference>
<evidence type="ECO:0000259" key="20">
    <source>
        <dbReference type="PROSITE" id="PS50109"/>
    </source>
</evidence>
<dbReference type="PANTHER" id="PTHR45339:SF1">
    <property type="entry name" value="HYBRID SIGNAL TRANSDUCTION HISTIDINE KINASE J"/>
    <property type="match status" value="1"/>
</dbReference>
<evidence type="ECO:0000256" key="13">
    <source>
        <dbReference type="ARBA" id="ARBA00023136"/>
    </source>
</evidence>
<dbReference type="SUPFAM" id="SSF47226">
    <property type="entry name" value="Histidine-containing phosphotransfer domain, HPT domain"/>
    <property type="match status" value="1"/>
</dbReference>
<evidence type="ECO:0000256" key="15">
    <source>
        <dbReference type="ARBA" id="ARBA00068150"/>
    </source>
</evidence>
<evidence type="ECO:0000256" key="12">
    <source>
        <dbReference type="ARBA" id="ARBA00023012"/>
    </source>
</evidence>
<reference evidence="27" key="1">
    <citation type="submission" date="2019-01" db="EMBL/GenBank/DDBJ databases">
        <title>Gri0909 isolated from a small marine red alga.</title>
        <authorList>
            <person name="Kim J."/>
            <person name="Jeong S.E."/>
            <person name="Jeon C.O."/>
        </authorList>
    </citation>
    <scope>NUCLEOTIDE SEQUENCE [LARGE SCALE GENOMIC DNA]</scope>
    <source>
        <strain evidence="27">Gri0909</strain>
    </source>
</reference>
<comment type="subunit">
    <text evidence="14">At low DSF concentrations, interacts with RpfF.</text>
</comment>
<dbReference type="SMART" id="SM01079">
    <property type="entry name" value="CHASE"/>
    <property type="match status" value="1"/>
</dbReference>
<keyword evidence="11 19" id="KW-1133">Transmembrane helix</keyword>
<dbReference type="InterPro" id="IPR006189">
    <property type="entry name" value="CHASE_dom"/>
</dbReference>
<dbReference type="CDD" id="cd00082">
    <property type="entry name" value="HisKA"/>
    <property type="match status" value="1"/>
</dbReference>
<dbReference type="Gene3D" id="1.10.287.130">
    <property type="match status" value="1"/>
</dbReference>
<dbReference type="Gene3D" id="3.30.450.20">
    <property type="entry name" value="PAS domain"/>
    <property type="match status" value="2"/>
</dbReference>
<evidence type="ECO:0000256" key="4">
    <source>
        <dbReference type="ARBA" id="ARBA00022475"/>
    </source>
</evidence>
<protein>
    <recommendedName>
        <fullName evidence="15">Sensory/regulatory protein RpfC</fullName>
        <ecNumber evidence="3">2.7.13.3</ecNumber>
    </recommendedName>
</protein>
<dbReference type="SMART" id="SM00086">
    <property type="entry name" value="PAC"/>
    <property type="match status" value="1"/>
</dbReference>
<feature type="modified residue" description="4-aspartylphosphate" evidence="17">
    <location>
        <position position="1012"/>
    </location>
</feature>
<accession>A0A3S2Y3S6</accession>